<proteinExistence type="predicted"/>
<protein>
    <submittedName>
        <fullName evidence="2">Uncharacterized protein</fullName>
    </submittedName>
</protein>
<dbReference type="EMBL" id="GBXM01091900">
    <property type="protein sequence ID" value="JAH16677.1"/>
    <property type="molecule type" value="Transcribed_RNA"/>
</dbReference>
<reference evidence="2" key="1">
    <citation type="submission" date="2014-11" db="EMBL/GenBank/DDBJ databases">
        <authorList>
            <person name="Amaro Gonzalez C."/>
        </authorList>
    </citation>
    <scope>NUCLEOTIDE SEQUENCE</scope>
</reference>
<feature type="region of interest" description="Disordered" evidence="1">
    <location>
        <begin position="1"/>
        <end position="21"/>
    </location>
</feature>
<sequence>MWPGVIGCSNSDSRSRMKRLV</sequence>
<evidence type="ECO:0000256" key="1">
    <source>
        <dbReference type="SAM" id="MobiDB-lite"/>
    </source>
</evidence>
<evidence type="ECO:0000313" key="2">
    <source>
        <dbReference type="EMBL" id="JAH16677.1"/>
    </source>
</evidence>
<organism evidence="2">
    <name type="scientific">Anguilla anguilla</name>
    <name type="common">European freshwater eel</name>
    <name type="synonym">Muraena anguilla</name>
    <dbReference type="NCBI Taxonomy" id="7936"/>
    <lineage>
        <taxon>Eukaryota</taxon>
        <taxon>Metazoa</taxon>
        <taxon>Chordata</taxon>
        <taxon>Craniata</taxon>
        <taxon>Vertebrata</taxon>
        <taxon>Euteleostomi</taxon>
        <taxon>Actinopterygii</taxon>
        <taxon>Neopterygii</taxon>
        <taxon>Teleostei</taxon>
        <taxon>Anguilliformes</taxon>
        <taxon>Anguillidae</taxon>
        <taxon>Anguilla</taxon>
    </lineage>
</organism>
<dbReference type="AlphaFoldDB" id="A0A0E9QJI5"/>
<name>A0A0E9QJI5_ANGAN</name>
<accession>A0A0E9QJI5</accession>
<reference evidence="2" key="2">
    <citation type="journal article" date="2015" name="Fish Shellfish Immunol.">
        <title>Early steps in the European eel (Anguilla anguilla)-Vibrio vulnificus interaction in the gills: Role of the RtxA13 toxin.</title>
        <authorList>
            <person name="Callol A."/>
            <person name="Pajuelo D."/>
            <person name="Ebbesson L."/>
            <person name="Teles M."/>
            <person name="MacKenzie S."/>
            <person name="Amaro C."/>
        </authorList>
    </citation>
    <scope>NUCLEOTIDE SEQUENCE</scope>
</reference>